<organism evidence="1 2">
    <name type="scientific">Sphingobacterium tabacisoli</name>
    <dbReference type="NCBI Taxonomy" id="2044855"/>
    <lineage>
        <taxon>Bacteria</taxon>
        <taxon>Pseudomonadati</taxon>
        <taxon>Bacteroidota</taxon>
        <taxon>Sphingobacteriia</taxon>
        <taxon>Sphingobacteriales</taxon>
        <taxon>Sphingobacteriaceae</taxon>
        <taxon>Sphingobacterium</taxon>
    </lineage>
</organism>
<keyword evidence="2" id="KW-1185">Reference proteome</keyword>
<dbReference type="Proteomes" id="UP001597440">
    <property type="component" value="Unassembled WGS sequence"/>
</dbReference>
<evidence type="ECO:0000313" key="1">
    <source>
        <dbReference type="EMBL" id="MFD2556342.1"/>
    </source>
</evidence>
<sequence length="53" mass="5863">MNVQPLAQDEHTPSLDEGRAIFKAKLGTATLMELDKTDNYGKSRDAIDSILEN</sequence>
<accession>A0ABW5L5L3</accession>
<proteinExistence type="predicted"/>
<dbReference type="RefSeq" id="WP_210352592.1">
    <property type="nucleotide sequence ID" value="NZ_JAEQMU010000001.1"/>
</dbReference>
<reference evidence="2" key="1">
    <citation type="journal article" date="2019" name="Int. J. Syst. Evol. Microbiol.">
        <title>The Global Catalogue of Microorganisms (GCM) 10K type strain sequencing project: providing services to taxonomists for standard genome sequencing and annotation.</title>
        <authorList>
            <consortium name="The Broad Institute Genomics Platform"/>
            <consortium name="The Broad Institute Genome Sequencing Center for Infectious Disease"/>
            <person name="Wu L."/>
            <person name="Ma J."/>
        </authorList>
    </citation>
    <scope>NUCLEOTIDE SEQUENCE [LARGE SCALE GENOMIC DNA]</scope>
    <source>
        <strain evidence="2">KCTC 52298</strain>
    </source>
</reference>
<evidence type="ECO:0000313" key="2">
    <source>
        <dbReference type="Proteomes" id="UP001597440"/>
    </source>
</evidence>
<name>A0ABW5L5L3_9SPHI</name>
<gene>
    <name evidence="1" type="ORF">ACFSQW_18245</name>
</gene>
<dbReference type="EMBL" id="JBHULD010000018">
    <property type="protein sequence ID" value="MFD2556342.1"/>
    <property type="molecule type" value="Genomic_DNA"/>
</dbReference>
<protein>
    <submittedName>
        <fullName evidence="1">Uncharacterized protein</fullName>
    </submittedName>
</protein>
<comment type="caution">
    <text evidence="1">The sequence shown here is derived from an EMBL/GenBank/DDBJ whole genome shotgun (WGS) entry which is preliminary data.</text>
</comment>